<dbReference type="EMBL" id="CM055755">
    <property type="protein sequence ID" value="KAJ7990404.1"/>
    <property type="molecule type" value="Genomic_DNA"/>
</dbReference>
<proteinExistence type="predicted"/>
<gene>
    <name evidence="1" type="ORF">DPEC_G00299950</name>
</gene>
<organism evidence="1 2">
    <name type="scientific">Dallia pectoralis</name>
    <name type="common">Alaska blackfish</name>
    <dbReference type="NCBI Taxonomy" id="75939"/>
    <lineage>
        <taxon>Eukaryota</taxon>
        <taxon>Metazoa</taxon>
        <taxon>Chordata</taxon>
        <taxon>Craniata</taxon>
        <taxon>Vertebrata</taxon>
        <taxon>Euteleostomi</taxon>
        <taxon>Actinopterygii</taxon>
        <taxon>Neopterygii</taxon>
        <taxon>Teleostei</taxon>
        <taxon>Protacanthopterygii</taxon>
        <taxon>Esociformes</taxon>
        <taxon>Umbridae</taxon>
        <taxon>Dallia</taxon>
    </lineage>
</organism>
<sequence>MDVDRRHCTFGITFGEQCDGTFSLCPVCRDIMFAALSENTPLPSGGRRGYCSNDLTHHRVGGTVFGSPSGCNSRHVSPLIRVFLELHAAAAGIEFRCGRLQLSDSPSLQVHPSLSPSPRWTLIVWVTVVFRY</sequence>
<reference evidence="1" key="1">
    <citation type="submission" date="2021-05" db="EMBL/GenBank/DDBJ databases">
        <authorList>
            <person name="Pan Q."/>
            <person name="Jouanno E."/>
            <person name="Zahm M."/>
            <person name="Klopp C."/>
            <person name="Cabau C."/>
            <person name="Louis A."/>
            <person name="Berthelot C."/>
            <person name="Parey E."/>
            <person name="Roest Crollius H."/>
            <person name="Montfort J."/>
            <person name="Robinson-Rechavi M."/>
            <person name="Bouchez O."/>
            <person name="Lampietro C."/>
            <person name="Lopez Roques C."/>
            <person name="Donnadieu C."/>
            <person name="Postlethwait J."/>
            <person name="Bobe J."/>
            <person name="Dillon D."/>
            <person name="Chandos A."/>
            <person name="von Hippel F."/>
            <person name="Guiguen Y."/>
        </authorList>
    </citation>
    <scope>NUCLEOTIDE SEQUENCE</scope>
    <source>
        <strain evidence="1">YG-Jan2019</strain>
    </source>
</reference>
<dbReference type="Proteomes" id="UP001157502">
    <property type="component" value="Chromosome 28"/>
</dbReference>
<protein>
    <submittedName>
        <fullName evidence="1">Uncharacterized protein</fullName>
    </submittedName>
</protein>
<evidence type="ECO:0000313" key="2">
    <source>
        <dbReference type="Proteomes" id="UP001157502"/>
    </source>
</evidence>
<name>A0ACC2FGD1_DALPE</name>
<accession>A0ACC2FGD1</accession>
<keyword evidence="2" id="KW-1185">Reference proteome</keyword>
<comment type="caution">
    <text evidence="1">The sequence shown here is derived from an EMBL/GenBank/DDBJ whole genome shotgun (WGS) entry which is preliminary data.</text>
</comment>
<evidence type="ECO:0000313" key="1">
    <source>
        <dbReference type="EMBL" id="KAJ7990404.1"/>
    </source>
</evidence>